<dbReference type="AlphaFoldDB" id="A0A9D2KBI6"/>
<name>A0A9D2KBI6_9BACT</name>
<reference evidence="1" key="1">
    <citation type="journal article" date="2021" name="PeerJ">
        <title>Extensive microbial diversity within the chicken gut microbiome revealed by metagenomics and culture.</title>
        <authorList>
            <person name="Gilroy R."/>
            <person name="Ravi A."/>
            <person name="Getino M."/>
            <person name="Pursley I."/>
            <person name="Horton D.L."/>
            <person name="Alikhan N.F."/>
            <person name="Baker D."/>
            <person name="Gharbi K."/>
            <person name="Hall N."/>
            <person name="Watson M."/>
            <person name="Adriaenssens E.M."/>
            <person name="Foster-Nyarko E."/>
            <person name="Jarju S."/>
            <person name="Secka A."/>
            <person name="Antonio M."/>
            <person name="Oren A."/>
            <person name="Chaudhuri R.R."/>
            <person name="La Ragione R."/>
            <person name="Hildebrand F."/>
            <person name="Pallen M.J."/>
        </authorList>
    </citation>
    <scope>NUCLEOTIDE SEQUENCE</scope>
    <source>
        <strain evidence="1">ChiW4-1371</strain>
    </source>
</reference>
<evidence type="ECO:0000313" key="2">
    <source>
        <dbReference type="Proteomes" id="UP000824176"/>
    </source>
</evidence>
<protein>
    <submittedName>
        <fullName evidence="1">WYL domain-containing protein</fullName>
    </submittedName>
</protein>
<evidence type="ECO:0000313" key="1">
    <source>
        <dbReference type="EMBL" id="HIZ90469.1"/>
    </source>
</evidence>
<comment type="caution">
    <text evidence="1">The sequence shown here is derived from an EMBL/GenBank/DDBJ whole genome shotgun (WGS) entry which is preliminary data.</text>
</comment>
<organism evidence="1 2">
    <name type="scientific">Candidatus Mucispirillum faecigallinarum</name>
    <dbReference type="NCBI Taxonomy" id="2838699"/>
    <lineage>
        <taxon>Bacteria</taxon>
        <taxon>Pseudomonadati</taxon>
        <taxon>Deferribacterota</taxon>
        <taxon>Deferribacteres</taxon>
        <taxon>Deferribacterales</taxon>
        <taxon>Mucispirillaceae</taxon>
        <taxon>Mucispirillum</taxon>
    </lineage>
</organism>
<sequence>MKKIIKNTSQFLLERKNYESIREYIGILYLEPYINLDSRKLKAPAGHRDMLRRISSYINPEYRQKVNIENISVMTFLSDMYKCPVNYIADTFRYASYTHDELIYYITFLQILSTAGQYDDSEEGLTDVSKPFTKRDLCGDVRSRTNDADTYTIERIFNDLVDLGIIEKNQNKEYELSNDVLNNIDNYGALDKLLEMVIFFYNIHPLVIPGYMLAGTINHYLIYSFPQESQEMDYVPNSDVFIYTNKSLQNTIDNDITWNILNAVKNHQFISFEYVRQNGEKVFRKLVPVKVVQEQEYNRQYCYGYDPVTKTKSISRINKIKKLKILPEIYNGENLDSIFEEDFKYNCMTSDSAKYTKVQVKFSLPDNENIRQQLKTRLEKTKRKGTIKHINENTIMYETYTTDENELVPWINGFGRYAHVDKKLNTKLYNKLKEHNDELMVKYGLV</sequence>
<dbReference type="PROSITE" id="PS52050">
    <property type="entry name" value="WYL"/>
    <property type="match status" value="1"/>
</dbReference>
<dbReference type="Proteomes" id="UP000824176">
    <property type="component" value="Unassembled WGS sequence"/>
</dbReference>
<gene>
    <name evidence="1" type="ORF">H9804_11035</name>
</gene>
<proteinExistence type="predicted"/>
<reference evidence="1" key="2">
    <citation type="submission" date="2021-04" db="EMBL/GenBank/DDBJ databases">
        <authorList>
            <person name="Gilroy R."/>
        </authorList>
    </citation>
    <scope>NUCLEOTIDE SEQUENCE</scope>
    <source>
        <strain evidence="1">ChiW4-1371</strain>
    </source>
</reference>
<dbReference type="EMBL" id="DXAQ01000166">
    <property type="protein sequence ID" value="HIZ90469.1"/>
    <property type="molecule type" value="Genomic_DNA"/>
</dbReference>
<accession>A0A9D2KBI6</accession>